<proteinExistence type="predicted"/>
<sequence length="203" mass="21804">MSVIRNLPLLVGIALLGACASQPDNQSLTSTLSQSAVAAEGVPGGIIIEEEKVEATVVALDRSKRTFTLRDEQGNQRTVQAPPEMRNYPQLEVGDKVTATTKVESAIYLREPGKADEESREGAVMVLTPPEGSKPGLLIAGTNSTIAVVKAIDTTAHTATLQFADGSSRTYKVRPDVQIKPEYLNREVVIRQDSEFAVTVEAQ</sequence>
<dbReference type="RefSeq" id="WP_090309483.1">
    <property type="nucleotide sequence ID" value="NZ_FNZE01000005.1"/>
</dbReference>
<feature type="signal peptide" evidence="1">
    <location>
        <begin position="1"/>
        <end position="20"/>
    </location>
</feature>
<dbReference type="STRING" id="915471.SAMN05216201_105109"/>
<evidence type="ECO:0000313" key="3">
    <source>
        <dbReference type="Proteomes" id="UP000242930"/>
    </source>
</evidence>
<keyword evidence="1" id="KW-0732">Signal</keyword>
<protein>
    <recommendedName>
        <fullName evidence="4">DUF5666 domain-containing protein</fullName>
    </recommendedName>
</protein>
<dbReference type="OrthoDB" id="6868511at2"/>
<dbReference type="PROSITE" id="PS51257">
    <property type="entry name" value="PROKAR_LIPOPROTEIN"/>
    <property type="match status" value="1"/>
</dbReference>
<keyword evidence="3" id="KW-1185">Reference proteome</keyword>
<evidence type="ECO:0000313" key="2">
    <source>
        <dbReference type="EMBL" id="SEJ16104.1"/>
    </source>
</evidence>
<dbReference type="EMBL" id="FNZE01000005">
    <property type="protein sequence ID" value="SEJ16104.1"/>
    <property type="molecule type" value="Genomic_DNA"/>
</dbReference>
<dbReference type="AlphaFoldDB" id="A0A1H6WLM6"/>
<gene>
    <name evidence="2" type="ORF">SAMN05216201_105109</name>
</gene>
<evidence type="ECO:0008006" key="4">
    <source>
        <dbReference type="Google" id="ProtNLM"/>
    </source>
</evidence>
<feature type="chain" id="PRO_5017244490" description="DUF5666 domain-containing protein" evidence="1">
    <location>
        <begin position="21"/>
        <end position="203"/>
    </location>
</feature>
<name>A0A1H6WLM6_9PSED</name>
<reference evidence="3" key="1">
    <citation type="submission" date="2016-10" db="EMBL/GenBank/DDBJ databases">
        <authorList>
            <person name="Varghese N."/>
            <person name="Submissions S."/>
        </authorList>
    </citation>
    <scope>NUCLEOTIDE SEQUENCE [LARGE SCALE GENOMIC DNA]</scope>
    <source>
        <strain evidence="3">LMG 25967</strain>
    </source>
</reference>
<accession>A0A1H6WLM6</accession>
<evidence type="ECO:0000256" key="1">
    <source>
        <dbReference type="SAM" id="SignalP"/>
    </source>
</evidence>
<organism evidence="2 3">
    <name type="scientific">Pseudomonas linyingensis</name>
    <dbReference type="NCBI Taxonomy" id="915471"/>
    <lineage>
        <taxon>Bacteria</taxon>
        <taxon>Pseudomonadati</taxon>
        <taxon>Pseudomonadota</taxon>
        <taxon>Gammaproteobacteria</taxon>
        <taxon>Pseudomonadales</taxon>
        <taxon>Pseudomonadaceae</taxon>
        <taxon>Pseudomonas</taxon>
    </lineage>
</organism>
<dbReference type="Proteomes" id="UP000242930">
    <property type="component" value="Unassembled WGS sequence"/>
</dbReference>